<feature type="chain" id="PRO_5012387047" description="Cytochrome c domain-containing protein" evidence="1">
    <location>
        <begin position="26"/>
        <end position="95"/>
    </location>
</feature>
<dbReference type="SUPFAM" id="SSF46626">
    <property type="entry name" value="Cytochrome c"/>
    <property type="match status" value="1"/>
</dbReference>
<dbReference type="GO" id="GO:0020037">
    <property type="term" value="F:heme binding"/>
    <property type="evidence" value="ECO:0007669"/>
    <property type="project" value="InterPro"/>
</dbReference>
<organism evidence="2 3">
    <name type="scientific">Malonomonas rubra DSM 5091</name>
    <dbReference type="NCBI Taxonomy" id="1122189"/>
    <lineage>
        <taxon>Bacteria</taxon>
        <taxon>Pseudomonadati</taxon>
        <taxon>Thermodesulfobacteriota</taxon>
        <taxon>Desulfuromonadia</taxon>
        <taxon>Desulfuromonadales</taxon>
        <taxon>Geopsychrobacteraceae</taxon>
        <taxon>Malonomonas</taxon>
    </lineage>
</organism>
<evidence type="ECO:0000313" key="3">
    <source>
        <dbReference type="Proteomes" id="UP000184171"/>
    </source>
</evidence>
<feature type="signal peptide" evidence="1">
    <location>
        <begin position="1"/>
        <end position="25"/>
    </location>
</feature>
<dbReference type="EMBL" id="FQZT01000010">
    <property type="protein sequence ID" value="SHJ59085.1"/>
    <property type="molecule type" value="Genomic_DNA"/>
</dbReference>
<dbReference type="InterPro" id="IPR036909">
    <property type="entry name" value="Cyt_c-like_dom_sf"/>
</dbReference>
<dbReference type="Proteomes" id="UP000184171">
    <property type="component" value="Unassembled WGS sequence"/>
</dbReference>
<evidence type="ECO:0000313" key="2">
    <source>
        <dbReference type="EMBL" id="SHJ59085.1"/>
    </source>
</evidence>
<protein>
    <recommendedName>
        <fullName evidence="4">Cytochrome c domain-containing protein</fullName>
    </recommendedName>
</protein>
<sequence>MSRIFVLFSVCTLAFLLLFQSVVVAEEFAGKPLHDKDCLKCHGVEMYSRDPLFVKSYRQLDAQVNACVKRNNIQWTEEQTEDVIDYLCDAFYGFE</sequence>
<name>A0A1M6KJI5_MALRU</name>
<dbReference type="AlphaFoldDB" id="A0A1M6KJI5"/>
<reference evidence="2 3" key="1">
    <citation type="submission" date="2016-11" db="EMBL/GenBank/DDBJ databases">
        <authorList>
            <person name="Jaros S."/>
            <person name="Januszkiewicz K."/>
            <person name="Wedrychowicz H."/>
        </authorList>
    </citation>
    <scope>NUCLEOTIDE SEQUENCE [LARGE SCALE GENOMIC DNA]</scope>
    <source>
        <strain evidence="2 3">DSM 5091</strain>
    </source>
</reference>
<dbReference type="OrthoDB" id="5373067at2"/>
<dbReference type="RefSeq" id="WP_072909300.1">
    <property type="nucleotide sequence ID" value="NZ_FQZT01000010.1"/>
</dbReference>
<keyword evidence="3" id="KW-1185">Reference proteome</keyword>
<keyword evidence="1" id="KW-0732">Signal</keyword>
<proteinExistence type="predicted"/>
<dbReference type="GO" id="GO:0009055">
    <property type="term" value="F:electron transfer activity"/>
    <property type="evidence" value="ECO:0007669"/>
    <property type="project" value="InterPro"/>
</dbReference>
<evidence type="ECO:0000256" key="1">
    <source>
        <dbReference type="SAM" id="SignalP"/>
    </source>
</evidence>
<evidence type="ECO:0008006" key="4">
    <source>
        <dbReference type="Google" id="ProtNLM"/>
    </source>
</evidence>
<dbReference type="STRING" id="1122189.SAMN02745165_02742"/>
<accession>A0A1M6KJI5</accession>
<gene>
    <name evidence="2" type="ORF">SAMN02745165_02742</name>
</gene>